<dbReference type="InterPro" id="IPR049945">
    <property type="entry name" value="AAA_22"/>
</dbReference>
<sequence length="487" mass="54914">MKRDLNHEKVNLTGAEEGNPLLKWIPNIKDDEDMIKWLAADPFRDPVWCETRRDFSLLPNYLNEVFVPTPSAVKLARTLLTVLRKNYAQRDPRKSEFWTSYYHNMVNPELTYSEPNAFQAEGTSISGITGVGKTRIIDRVLSRLPQTIQLKEVGSQLASVTQIVWLKLDMSTAGGLEELLRELWSAIDTCLQRTDEQPDRLNLPKMIPEIIRKLKTHFCGILVFDEVQNINFGKSGITERVRNFVMKLLNNGIPIVLAGNPRGFTFEEKDGKSSQLVRRLAATDRIRLDPAEGPDEDGWRILVRGLWRCQLLPERGPLTREVEELLFRLTGGFPAALIRLLAESQQLAAHQGQEFLTVAIIMNAAKISPFLKEMKPIIDAFVAKDAVRLNAYSDIDWCYFQSKWATGHSRNNGDLLSGGEVSSSLRSPATSRDIVAKDQRAFKVSQTRRANKNLQSNGSASITAQGSNLLDELDAFFQSKCKKNDDG</sequence>
<accession>A0A4V2W0V9</accession>
<dbReference type="InterPro" id="IPR027417">
    <property type="entry name" value="P-loop_NTPase"/>
</dbReference>
<dbReference type="Gene3D" id="3.40.50.300">
    <property type="entry name" value="P-loop containing nucleotide triphosphate hydrolases"/>
    <property type="match status" value="1"/>
</dbReference>
<keyword evidence="3" id="KW-1185">Reference proteome</keyword>
<dbReference type="SUPFAM" id="SSF52540">
    <property type="entry name" value="P-loop containing nucleoside triphosphate hydrolases"/>
    <property type="match status" value="1"/>
</dbReference>
<dbReference type="RefSeq" id="WP_124944953.1">
    <property type="nucleotide sequence ID" value="NZ_BHVT01000005.1"/>
</dbReference>
<evidence type="ECO:0000313" key="2">
    <source>
        <dbReference type="EMBL" id="TCV81065.1"/>
    </source>
</evidence>
<comment type="caution">
    <text evidence="2">The sequence shown here is derived from an EMBL/GenBank/DDBJ whole genome shotgun (WGS) entry which is preliminary data.</text>
</comment>
<dbReference type="EMBL" id="SMCO01000027">
    <property type="protein sequence ID" value="TCV81065.1"/>
    <property type="molecule type" value="Genomic_DNA"/>
</dbReference>
<dbReference type="Pfam" id="PF13401">
    <property type="entry name" value="AAA_22"/>
    <property type="match status" value="1"/>
</dbReference>
<name>A0A4V2W0V9_9PROT</name>
<dbReference type="AlphaFoldDB" id="A0A4V2W0V9"/>
<dbReference type="GO" id="GO:0016887">
    <property type="term" value="F:ATP hydrolysis activity"/>
    <property type="evidence" value="ECO:0007669"/>
    <property type="project" value="InterPro"/>
</dbReference>
<gene>
    <name evidence="2" type="ORF">EDC63_12723</name>
</gene>
<dbReference type="Proteomes" id="UP000295367">
    <property type="component" value="Unassembled WGS sequence"/>
</dbReference>
<proteinExistence type="predicted"/>
<protein>
    <submittedName>
        <fullName evidence="2">AAA domain-containing protein</fullName>
    </submittedName>
</protein>
<organism evidence="2 3">
    <name type="scientific">Sulfurirhabdus autotrophica</name>
    <dbReference type="NCBI Taxonomy" id="1706046"/>
    <lineage>
        <taxon>Bacteria</taxon>
        <taxon>Pseudomonadati</taxon>
        <taxon>Pseudomonadota</taxon>
        <taxon>Betaproteobacteria</taxon>
        <taxon>Nitrosomonadales</taxon>
        <taxon>Sulfuricellaceae</taxon>
        <taxon>Sulfurirhabdus</taxon>
    </lineage>
</organism>
<feature type="domain" description="ORC1/DEAH AAA+ ATPase" evidence="1">
    <location>
        <begin position="123"/>
        <end position="261"/>
    </location>
</feature>
<dbReference type="OrthoDB" id="9135554at2"/>
<reference evidence="2 3" key="1">
    <citation type="submission" date="2019-03" db="EMBL/GenBank/DDBJ databases">
        <title>Genomic Encyclopedia of Type Strains, Phase IV (KMG-IV): sequencing the most valuable type-strain genomes for metagenomic binning, comparative biology and taxonomic classification.</title>
        <authorList>
            <person name="Goeker M."/>
        </authorList>
    </citation>
    <scope>NUCLEOTIDE SEQUENCE [LARGE SCALE GENOMIC DNA]</scope>
    <source>
        <strain evidence="2 3">DSM 100309</strain>
    </source>
</reference>
<evidence type="ECO:0000259" key="1">
    <source>
        <dbReference type="Pfam" id="PF13401"/>
    </source>
</evidence>
<evidence type="ECO:0000313" key="3">
    <source>
        <dbReference type="Proteomes" id="UP000295367"/>
    </source>
</evidence>